<dbReference type="PANTHER" id="PTHR23315:SF307">
    <property type="entry name" value="U-BOX DOMAIN-CONTAINING PROTEIN 19"/>
    <property type="match status" value="1"/>
</dbReference>
<keyword evidence="5" id="KW-0833">Ubl conjugation pathway</keyword>
<organism evidence="9 10">
    <name type="scientific">Zingiber officinale</name>
    <name type="common">Ginger</name>
    <name type="synonym">Amomum zingiber</name>
    <dbReference type="NCBI Taxonomy" id="94328"/>
    <lineage>
        <taxon>Eukaryota</taxon>
        <taxon>Viridiplantae</taxon>
        <taxon>Streptophyta</taxon>
        <taxon>Embryophyta</taxon>
        <taxon>Tracheophyta</taxon>
        <taxon>Spermatophyta</taxon>
        <taxon>Magnoliopsida</taxon>
        <taxon>Liliopsida</taxon>
        <taxon>Zingiberales</taxon>
        <taxon>Zingiberaceae</taxon>
        <taxon>Zingiber</taxon>
    </lineage>
</organism>
<evidence type="ECO:0000259" key="8">
    <source>
        <dbReference type="PROSITE" id="PS51698"/>
    </source>
</evidence>
<dbReference type="PROSITE" id="PS50176">
    <property type="entry name" value="ARM_REPEAT"/>
    <property type="match status" value="2"/>
</dbReference>
<evidence type="ECO:0000313" key="10">
    <source>
        <dbReference type="Proteomes" id="UP000734854"/>
    </source>
</evidence>
<dbReference type="InterPro" id="IPR045210">
    <property type="entry name" value="RING-Ubox_PUB"/>
</dbReference>
<feature type="repeat" description="ARM" evidence="6">
    <location>
        <begin position="537"/>
        <end position="580"/>
    </location>
</feature>
<proteinExistence type="predicted"/>
<comment type="catalytic activity">
    <reaction evidence="1">
        <text>S-ubiquitinyl-[E2 ubiquitin-conjugating enzyme]-L-cysteine + [acceptor protein]-L-lysine = [E2 ubiquitin-conjugating enzyme]-L-cysteine + N(6)-ubiquitinyl-[acceptor protein]-L-lysine.</text>
        <dbReference type="EC" id="2.3.2.27"/>
    </reaction>
</comment>
<keyword evidence="4" id="KW-0808">Transferase</keyword>
<evidence type="ECO:0000256" key="7">
    <source>
        <dbReference type="SAM" id="MobiDB-lite"/>
    </source>
</evidence>
<dbReference type="Pfam" id="PF25598">
    <property type="entry name" value="ARM_PUB"/>
    <property type="match status" value="1"/>
</dbReference>
<evidence type="ECO:0000256" key="6">
    <source>
        <dbReference type="PROSITE-ProRule" id="PRU00259"/>
    </source>
</evidence>
<dbReference type="CDD" id="cd16664">
    <property type="entry name" value="RING-Ubox_PUB"/>
    <property type="match status" value="1"/>
</dbReference>
<protein>
    <recommendedName>
        <fullName evidence="3">RING-type E3 ubiquitin transferase</fullName>
        <ecNumber evidence="3">2.3.2.27</ecNumber>
    </recommendedName>
</protein>
<dbReference type="OrthoDB" id="10064100at2759"/>
<dbReference type="FunFam" id="3.30.40.10:FF:000442">
    <property type="entry name" value="RING-type E3 ubiquitin transferase"/>
    <property type="match status" value="1"/>
</dbReference>
<dbReference type="SMART" id="SM00185">
    <property type="entry name" value="ARM"/>
    <property type="match status" value="5"/>
</dbReference>
<comment type="caution">
    <text evidence="9">The sequence shown here is derived from an EMBL/GenBank/DDBJ whole genome shotgun (WGS) entry which is preliminary data.</text>
</comment>
<dbReference type="InterPro" id="IPR000225">
    <property type="entry name" value="Armadillo"/>
</dbReference>
<dbReference type="GO" id="GO:0061630">
    <property type="term" value="F:ubiquitin protein ligase activity"/>
    <property type="evidence" value="ECO:0007669"/>
    <property type="project" value="UniProtKB-EC"/>
</dbReference>
<comment type="pathway">
    <text evidence="2">Protein modification; protein ubiquitination.</text>
</comment>
<dbReference type="AlphaFoldDB" id="A0A8J5BTI4"/>
<feature type="region of interest" description="Disordered" evidence="7">
    <location>
        <begin position="342"/>
        <end position="362"/>
    </location>
</feature>
<evidence type="ECO:0000256" key="3">
    <source>
        <dbReference type="ARBA" id="ARBA00012483"/>
    </source>
</evidence>
<feature type="domain" description="U-box" evidence="8">
    <location>
        <begin position="267"/>
        <end position="341"/>
    </location>
</feature>
<feature type="repeat" description="ARM" evidence="6">
    <location>
        <begin position="412"/>
        <end position="454"/>
    </location>
</feature>
<dbReference type="PANTHER" id="PTHR23315">
    <property type="entry name" value="U BOX DOMAIN-CONTAINING"/>
    <property type="match status" value="1"/>
</dbReference>
<dbReference type="InterPro" id="IPR058678">
    <property type="entry name" value="ARM_PUB"/>
</dbReference>
<dbReference type="Proteomes" id="UP000734854">
    <property type="component" value="Unassembled WGS sequence"/>
</dbReference>
<evidence type="ECO:0000256" key="4">
    <source>
        <dbReference type="ARBA" id="ARBA00022679"/>
    </source>
</evidence>
<dbReference type="EMBL" id="JACMSC010000097">
    <property type="protein sequence ID" value="KAG6466998.1"/>
    <property type="molecule type" value="Genomic_DNA"/>
</dbReference>
<name>A0A8J5BTI4_ZINOF</name>
<dbReference type="InterPro" id="IPR003613">
    <property type="entry name" value="Ubox_domain"/>
</dbReference>
<dbReference type="PROSITE" id="PS51698">
    <property type="entry name" value="U_BOX"/>
    <property type="match status" value="1"/>
</dbReference>
<gene>
    <name evidence="9" type="ORF">ZIOFF_075182</name>
</gene>
<dbReference type="Pfam" id="PF04564">
    <property type="entry name" value="U-box"/>
    <property type="match status" value="1"/>
</dbReference>
<accession>A0A8J5BTI4</accession>
<sequence>MSNATTGSRKIFSLPAVTPSTSVNSVSLIHVLSLLADDVLALRGAAFPVHRKYAREALRQVVVIREFLADVVAEALPASAFVGLAELHVALQKLGHLLRDLARPGARLWVLVNSDRVSNNFRALFRSVATALEVLPLGAASPEVMELVQLVAEQAWKAEGGTLPSDALAARIVWSALALFENGIEPDPIDLNDLMEHLQIRSWSDCSEEITFLEDLFFDCEENEAASIGSLEALMAYCRATLFDADDHNKRTGGNQFKALHRPVNHVNLDDLRCPISLELMLDPVTIATGQTYDRASISKWLKSGCLTCPVTGKKLTDTTFVSNYAVQHLVEQLCASKNLSFPEPNSKQKRDGSKTATPPSSAAAGAMKMAAAFLVRKLAFPTSLEQRRAAFEVRRLSKSNVFNRACLVEAGAVPWLLHLSSSMDSSTQDNAMAALLNLSKHPSGARAIVEVGGLGLVVDVIRLTFKVEAQQNAVAILFYLSLVEEYRAAIGDLPEAIPLLVELMREGSYRGKKNAIVTIFGLSLCSSNQVKILESGAVPALMALLSGQEKGNLANDSMAVLAKIAEHPDGTAKILCYDGAISRLVEFFRSTGTSRSGRESCVSALLSLCVNGGAEVVELLRSMPVVMPPLYSLVTEGSPQAGKKARSLLNRIHEV</sequence>
<evidence type="ECO:0000313" key="9">
    <source>
        <dbReference type="EMBL" id="KAG6466998.1"/>
    </source>
</evidence>
<evidence type="ECO:0000256" key="5">
    <source>
        <dbReference type="ARBA" id="ARBA00022786"/>
    </source>
</evidence>
<reference evidence="9 10" key="1">
    <citation type="submission" date="2020-08" db="EMBL/GenBank/DDBJ databases">
        <title>Plant Genome Project.</title>
        <authorList>
            <person name="Zhang R.-G."/>
        </authorList>
    </citation>
    <scope>NUCLEOTIDE SEQUENCE [LARGE SCALE GENOMIC DNA]</scope>
    <source>
        <tissue evidence="9">Rhizome</tissue>
    </source>
</reference>
<keyword evidence="10" id="KW-1185">Reference proteome</keyword>
<evidence type="ECO:0000256" key="1">
    <source>
        <dbReference type="ARBA" id="ARBA00000900"/>
    </source>
</evidence>
<evidence type="ECO:0000256" key="2">
    <source>
        <dbReference type="ARBA" id="ARBA00004906"/>
    </source>
</evidence>
<dbReference type="SMART" id="SM00504">
    <property type="entry name" value="Ubox"/>
    <property type="match status" value="1"/>
</dbReference>
<dbReference type="GO" id="GO:0016567">
    <property type="term" value="P:protein ubiquitination"/>
    <property type="evidence" value="ECO:0007669"/>
    <property type="project" value="InterPro"/>
</dbReference>
<dbReference type="EC" id="2.3.2.27" evidence="3"/>